<accession>A0A820S188</accession>
<evidence type="ECO:0000256" key="4">
    <source>
        <dbReference type="ARBA" id="ARBA00022759"/>
    </source>
</evidence>
<evidence type="ECO:0000313" key="9">
    <source>
        <dbReference type="Proteomes" id="UP000663844"/>
    </source>
</evidence>
<reference evidence="8" key="1">
    <citation type="submission" date="2021-02" db="EMBL/GenBank/DDBJ databases">
        <authorList>
            <person name="Nowell W R."/>
        </authorList>
    </citation>
    <scope>NUCLEOTIDE SEQUENCE</scope>
</reference>
<evidence type="ECO:0000256" key="2">
    <source>
        <dbReference type="ARBA" id="ARBA00022722"/>
    </source>
</evidence>
<evidence type="ECO:0000313" key="8">
    <source>
        <dbReference type="EMBL" id="CAF4444500.1"/>
    </source>
</evidence>
<evidence type="ECO:0000256" key="5">
    <source>
        <dbReference type="ARBA" id="ARBA00022801"/>
    </source>
</evidence>
<dbReference type="InterPro" id="IPR008947">
    <property type="entry name" value="PLipase_C/P1_nuclease_dom_sf"/>
</dbReference>
<keyword evidence="2" id="KW-0540">Nuclease</keyword>
<dbReference type="Pfam" id="PF02265">
    <property type="entry name" value="S1-P1_nuclease"/>
    <property type="match status" value="1"/>
</dbReference>
<dbReference type="GO" id="GO:0046872">
    <property type="term" value="F:metal ion binding"/>
    <property type="evidence" value="ECO:0007669"/>
    <property type="project" value="UniProtKB-KW"/>
</dbReference>
<proteinExistence type="inferred from homology"/>
<dbReference type="GO" id="GO:0003676">
    <property type="term" value="F:nucleic acid binding"/>
    <property type="evidence" value="ECO:0007669"/>
    <property type="project" value="InterPro"/>
</dbReference>
<keyword evidence="6" id="KW-1015">Disulfide bond</keyword>
<dbReference type="Proteomes" id="UP000663844">
    <property type="component" value="Unassembled WGS sequence"/>
</dbReference>
<dbReference type="SUPFAM" id="SSF48537">
    <property type="entry name" value="Phospholipase C/P1 nuclease"/>
    <property type="match status" value="1"/>
</dbReference>
<dbReference type="PANTHER" id="PTHR33146:SF26">
    <property type="entry name" value="ENDONUCLEASE 4"/>
    <property type="match status" value="1"/>
</dbReference>
<dbReference type="EMBL" id="CAJOAZ010032042">
    <property type="protein sequence ID" value="CAF4444500.1"/>
    <property type="molecule type" value="Genomic_DNA"/>
</dbReference>
<evidence type="ECO:0000256" key="7">
    <source>
        <dbReference type="ARBA" id="ARBA00023180"/>
    </source>
</evidence>
<name>A0A820S188_9BILA</name>
<protein>
    <submittedName>
        <fullName evidence="8">Uncharacterized protein</fullName>
    </submittedName>
</protein>
<feature type="non-terminal residue" evidence="8">
    <location>
        <position position="132"/>
    </location>
</feature>
<evidence type="ECO:0000256" key="6">
    <source>
        <dbReference type="ARBA" id="ARBA00023157"/>
    </source>
</evidence>
<evidence type="ECO:0000256" key="1">
    <source>
        <dbReference type="ARBA" id="ARBA00009547"/>
    </source>
</evidence>
<dbReference type="PANTHER" id="PTHR33146">
    <property type="entry name" value="ENDONUCLEASE 4"/>
    <property type="match status" value="1"/>
</dbReference>
<comment type="caution">
    <text evidence="8">The sequence shown here is derived from an EMBL/GenBank/DDBJ whole genome shotgun (WGS) entry which is preliminary data.</text>
</comment>
<dbReference type="CDD" id="cd11010">
    <property type="entry name" value="S1-P1_nuclease"/>
    <property type="match status" value="1"/>
</dbReference>
<gene>
    <name evidence="8" type="ORF">OXD698_LOCUS54017</name>
</gene>
<dbReference type="GO" id="GO:0004519">
    <property type="term" value="F:endonuclease activity"/>
    <property type="evidence" value="ECO:0007669"/>
    <property type="project" value="UniProtKB-KW"/>
</dbReference>
<dbReference type="Gene3D" id="1.10.575.10">
    <property type="entry name" value="P1 Nuclease"/>
    <property type="match status" value="1"/>
</dbReference>
<dbReference type="AlphaFoldDB" id="A0A820S188"/>
<organism evidence="8 9">
    <name type="scientific">Adineta steineri</name>
    <dbReference type="NCBI Taxonomy" id="433720"/>
    <lineage>
        <taxon>Eukaryota</taxon>
        <taxon>Metazoa</taxon>
        <taxon>Spiralia</taxon>
        <taxon>Gnathifera</taxon>
        <taxon>Rotifera</taxon>
        <taxon>Eurotatoria</taxon>
        <taxon>Bdelloidea</taxon>
        <taxon>Adinetida</taxon>
        <taxon>Adinetidae</taxon>
        <taxon>Adineta</taxon>
    </lineage>
</organism>
<dbReference type="GO" id="GO:0016788">
    <property type="term" value="F:hydrolase activity, acting on ester bonds"/>
    <property type="evidence" value="ECO:0007669"/>
    <property type="project" value="InterPro"/>
</dbReference>
<dbReference type="GO" id="GO:0006308">
    <property type="term" value="P:DNA catabolic process"/>
    <property type="evidence" value="ECO:0007669"/>
    <property type="project" value="InterPro"/>
</dbReference>
<comment type="similarity">
    <text evidence="1">Belongs to the nuclease type I family.</text>
</comment>
<keyword evidence="4" id="KW-0255">Endonuclease</keyword>
<keyword evidence="5" id="KW-0378">Hydrolase</keyword>
<evidence type="ECO:0000256" key="3">
    <source>
        <dbReference type="ARBA" id="ARBA00022723"/>
    </source>
</evidence>
<feature type="non-terminal residue" evidence="8">
    <location>
        <position position="1"/>
    </location>
</feature>
<sequence length="132" mass="15172">GHSTIVRLAQSQLSDTAPEWILSLTPWHWHGNLSALASWADDILYPNTNPTGYDNWQWSRPLHYINIPDWSCNYNHERDCVGDICVSGAIKNYTKRLETELDDIQQREALYFLIHFVGDIHQPLHTGVGCAR</sequence>
<keyword evidence="3" id="KW-0479">Metal-binding</keyword>
<keyword evidence="7" id="KW-0325">Glycoprotein</keyword>
<dbReference type="InterPro" id="IPR003154">
    <property type="entry name" value="S1/P1nuclease"/>
</dbReference>